<protein>
    <recommendedName>
        <fullName evidence="3">Group 4 capsule polysaccharide lipoprotein GfcB/YjbF</fullName>
    </recommendedName>
</protein>
<dbReference type="AlphaFoldDB" id="A0A3P3EMG1"/>
<evidence type="ECO:0000313" key="1">
    <source>
        <dbReference type="EMBL" id="RRH87604.1"/>
    </source>
</evidence>
<dbReference type="Proteomes" id="UP000271590">
    <property type="component" value="Unassembled WGS sequence"/>
</dbReference>
<gene>
    <name evidence="1" type="ORF">EH244_16260</name>
</gene>
<dbReference type="InterPro" id="IPR021308">
    <property type="entry name" value="GfcB"/>
</dbReference>
<dbReference type="EMBL" id="RQXU01000008">
    <property type="protein sequence ID" value="RRH87604.1"/>
    <property type="molecule type" value="Genomic_DNA"/>
</dbReference>
<dbReference type="SUPFAM" id="SSF159270">
    <property type="entry name" value="YmcC-like"/>
    <property type="match status" value="1"/>
</dbReference>
<organism evidence="1 2">
    <name type="scientific">Variovorax beijingensis</name>
    <dbReference type="NCBI Taxonomy" id="2496117"/>
    <lineage>
        <taxon>Bacteria</taxon>
        <taxon>Pseudomonadati</taxon>
        <taxon>Pseudomonadota</taxon>
        <taxon>Betaproteobacteria</taxon>
        <taxon>Burkholderiales</taxon>
        <taxon>Comamonadaceae</taxon>
        <taxon>Variovorax</taxon>
    </lineage>
</organism>
<accession>A0A3P3EMG1</accession>
<sequence>MVGALRKGGFPARFQRIASAVQKLGCCVLASSFFLGGCSSGSSAMLATARHLYNNNASPSDSHTFRPEFSYLRATFEGRTVFLVLGYVDPHPEGPTEVWYSASGETVRLRHGRLVATAGLTTDWRAVRLVNAPAWPSATAAESTTTATTRFQRERDLMPGYRSGIRDDIEQRQIAPPTDTMLAGRPASSLRWVEERSSTRPASASLPPARFGLAQVGDKLEAVYSEQCLSRDLCLSFERWNPSVPANVASTSAAGS</sequence>
<dbReference type="InterPro" id="IPR023373">
    <property type="entry name" value="YmcC_sf"/>
</dbReference>
<name>A0A3P3EMG1_9BURK</name>
<evidence type="ECO:0008006" key="3">
    <source>
        <dbReference type="Google" id="ProtNLM"/>
    </source>
</evidence>
<comment type="caution">
    <text evidence="1">The sequence shown here is derived from an EMBL/GenBank/DDBJ whole genome shotgun (WGS) entry which is preliminary data.</text>
</comment>
<dbReference type="Pfam" id="PF11102">
    <property type="entry name" value="YjbF"/>
    <property type="match status" value="1"/>
</dbReference>
<dbReference type="Gene3D" id="2.40.360.10">
    <property type="entry name" value="YmcC-like"/>
    <property type="match status" value="1"/>
</dbReference>
<evidence type="ECO:0000313" key="2">
    <source>
        <dbReference type="Proteomes" id="UP000271590"/>
    </source>
</evidence>
<proteinExistence type="predicted"/>
<reference evidence="1 2" key="1">
    <citation type="submission" date="2018-11" db="EMBL/GenBank/DDBJ databases">
        <title>The genome of Variovorax sp T529.</title>
        <authorList>
            <person name="Gao J."/>
        </authorList>
    </citation>
    <scope>NUCLEOTIDE SEQUENCE [LARGE SCALE GENOMIC DNA]</scope>
    <source>
        <strain evidence="1 2">T529</strain>
    </source>
</reference>